<dbReference type="EMBL" id="AP006840">
    <property type="protein sequence ID" value="BAD40382.1"/>
    <property type="molecule type" value="Genomic_DNA"/>
</dbReference>
<evidence type="ECO:0000313" key="2">
    <source>
        <dbReference type="EMBL" id="BAD40382.1"/>
    </source>
</evidence>
<evidence type="ECO:0000313" key="3">
    <source>
        <dbReference type="Proteomes" id="UP000000417"/>
    </source>
</evidence>
<protein>
    <submittedName>
        <fullName evidence="2">Uncharacterized protein</fullName>
    </submittedName>
</protein>
<reference evidence="2 3" key="1">
    <citation type="journal article" date="2004" name="Nucleic Acids Res.">
        <title>Genome sequence of Symbiobacterium thermophilum, an uncultivable bacterium that depends on microbial commensalism.</title>
        <authorList>
            <person name="Ueda K."/>
            <person name="Yamashita A."/>
            <person name="Ishikawa J."/>
            <person name="Shimada M."/>
            <person name="Watsuji T."/>
            <person name="Morimura K."/>
            <person name="Ikeda H."/>
            <person name="Hattori M."/>
            <person name="Beppu T."/>
        </authorList>
    </citation>
    <scope>NUCLEOTIDE SEQUENCE [LARGE SCALE GENOMIC DNA]</scope>
    <source>
        <strain evidence="3">T / IAM 14863</strain>
    </source>
</reference>
<evidence type="ECO:0000256" key="1">
    <source>
        <dbReference type="SAM" id="MobiDB-lite"/>
    </source>
</evidence>
<feature type="region of interest" description="Disordered" evidence="1">
    <location>
        <begin position="137"/>
        <end position="298"/>
    </location>
</feature>
<feature type="compositionally biased region" description="Basic and acidic residues" evidence="1">
    <location>
        <begin position="1"/>
        <end position="19"/>
    </location>
</feature>
<feature type="region of interest" description="Disordered" evidence="1">
    <location>
        <begin position="1"/>
        <end position="70"/>
    </location>
</feature>
<proteinExistence type="predicted"/>
<organism evidence="2 3">
    <name type="scientific">Symbiobacterium thermophilum (strain DSM 24528 / JCM 14929 / IAM 14863 / T)</name>
    <dbReference type="NCBI Taxonomy" id="292459"/>
    <lineage>
        <taxon>Bacteria</taxon>
        <taxon>Bacillati</taxon>
        <taxon>Bacillota</taxon>
        <taxon>Clostridia</taxon>
        <taxon>Eubacteriales</taxon>
        <taxon>Symbiobacteriaceae</taxon>
        <taxon>Symbiobacterium</taxon>
    </lineage>
</organism>
<dbReference type="STRING" id="292459.STH1397"/>
<gene>
    <name evidence="2" type="ordered locus">STH1397</name>
</gene>
<keyword evidence="3" id="KW-1185">Reference proteome</keyword>
<dbReference type="AlphaFoldDB" id="Q67PL1"/>
<sequence length="298" mass="31146">MTARRRTESPAPPRKEAGGRRPGWWSPPCRPPSGSGGTAPQPWSARMRRRRRVGMRADRPQHPGDPGRSPAVEQLAAQLDRVIQALGRLVLVLEELTARPPVHLQVERLEVQTLAFHLGDIDVEQLEGQLNIGITHSLTLESGPSPGEDEPVRPPGAPRARPFEVDPARPAPFGAGTPGRRAAGESAPDGRAGGKPGPGDDDSGRPPRALRNSVVSRWLAQPGQGAPARSGRPAGDRPEQAGPACETAPAGTHPEAAGPADAGPAAADGSSPPRIQIWPPPDAEGSETDGEGQPGAVR</sequence>
<name>Q67PL1_SYMTH</name>
<dbReference type="Proteomes" id="UP000000417">
    <property type="component" value="Chromosome"/>
</dbReference>
<feature type="compositionally biased region" description="Low complexity" evidence="1">
    <location>
        <begin position="256"/>
        <end position="273"/>
    </location>
</feature>
<dbReference type="KEGG" id="sth:STH1397"/>
<dbReference type="HOGENOM" id="CLU_933601_0_0_9"/>
<accession>Q67PL1</accession>